<reference evidence="1 2" key="1">
    <citation type="submission" date="2024-09" db="EMBL/GenBank/DDBJ databases">
        <title>Chromosome-scale assembly of Riccia sorocarpa.</title>
        <authorList>
            <person name="Paukszto L."/>
        </authorList>
    </citation>
    <scope>NUCLEOTIDE SEQUENCE [LARGE SCALE GENOMIC DNA]</scope>
    <source>
        <strain evidence="1">LP-2024</strain>
        <tissue evidence="1">Aerial parts of the thallus</tissue>
    </source>
</reference>
<proteinExistence type="predicted"/>
<protein>
    <submittedName>
        <fullName evidence="1">Uncharacterized protein</fullName>
    </submittedName>
</protein>
<evidence type="ECO:0000313" key="2">
    <source>
        <dbReference type="Proteomes" id="UP001633002"/>
    </source>
</evidence>
<accession>A0ABD3GAU1</accession>
<dbReference type="EMBL" id="JBJQOH010000008">
    <property type="protein sequence ID" value="KAL3676073.1"/>
    <property type="molecule type" value="Genomic_DNA"/>
</dbReference>
<gene>
    <name evidence="1" type="ORF">R1sor_026021</name>
</gene>
<organism evidence="1 2">
    <name type="scientific">Riccia sorocarpa</name>
    <dbReference type="NCBI Taxonomy" id="122646"/>
    <lineage>
        <taxon>Eukaryota</taxon>
        <taxon>Viridiplantae</taxon>
        <taxon>Streptophyta</taxon>
        <taxon>Embryophyta</taxon>
        <taxon>Marchantiophyta</taxon>
        <taxon>Marchantiopsida</taxon>
        <taxon>Marchantiidae</taxon>
        <taxon>Marchantiales</taxon>
        <taxon>Ricciaceae</taxon>
        <taxon>Riccia</taxon>
    </lineage>
</organism>
<name>A0ABD3GAU1_9MARC</name>
<comment type="caution">
    <text evidence="1">The sequence shown here is derived from an EMBL/GenBank/DDBJ whole genome shotgun (WGS) entry which is preliminary data.</text>
</comment>
<sequence length="181" mass="20064">MHLLGSDCCDHFFSQVGGMSGCERNYDFADLIHCASRLNRLASMEYGEEKLKIDMSHARQQTIWAKLHPLDAGESEPGLSNFSGLRTNVELIDAEEMFAGSIGPSYHAEHGSQYMDLMDIEVEDIDHQMENMLHGICGTSQSQCNPKDPTQIKRTVLMTAKLLGIRLGCNVGDPAVDFLGR</sequence>
<evidence type="ECO:0000313" key="1">
    <source>
        <dbReference type="EMBL" id="KAL3676073.1"/>
    </source>
</evidence>
<keyword evidence="2" id="KW-1185">Reference proteome</keyword>
<dbReference type="Proteomes" id="UP001633002">
    <property type="component" value="Unassembled WGS sequence"/>
</dbReference>
<dbReference type="AlphaFoldDB" id="A0ABD3GAU1"/>